<dbReference type="GO" id="GO:0008948">
    <property type="term" value="F:oxaloacetate decarboxylase activity"/>
    <property type="evidence" value="ECO:0007669"/>
    <property type="project" value="UniProtKB-EC"/>
</dbReference>
<evidence type="ECO:0000256" key="2">
    <source>
        <dbReference type="ARBA" id="ARBA00001968"/>
    </source>
</evidence>
<evidence type="ECO:0000256" key="3">
    <source>
        <dbReference type="ARBA" id="ARBA00008621"/>
    </source>
</evidence>
<protein>
    <recommendedName>
        <fullName evidence="7">Putative 4-hydroxy-4-methyl-2-oxoglutarate aldolase</fullName>
        <ecNumber evidence="6">4.1.1.112</ecNumber>
        <ecNumber evidence="5">4.1.3.17</ecNumber>
    </recommendedName>
    <alternativeName>
        <fullName evidence="11">Oxaloacetate decarboxylase</fullName>
    </alternativeName>
    <alternativeName>
        <fullName evidence="9">Regulator of ribonuclease activity homolog</fullName>
    </alternativeName>
    <alternativeName>
        <fullName evidence="10">RraA-like protein</fullName>
    </alternativeName>
</protein>
<evidence type="ECO:0000256" key="9">
    <source>
        <dbReference type="ARBA" id="ARBA00029596"/>
    </source>
</evidence>
<evidence type="ECO:0000256" key="12">
    <source>
        <dbReference type="ARBA" id="ARBA00047973"/>
    </source>
</evidence>
<dbReference type="Proteomes" id="UP000325003">
    <property type="component" value="Unassembled WGS sequence"/>
</dbReference>
<dbReference type="SUPFAM" id="SSF89562">
    <property type="entry name" value="RraA-like"/>
    <property type="match status" value="1"/>
</dbReference>
<dbReference type="PANTHER" id="PTHR33254">
    <property type="entry name" value="4-HYDROXY-4-METHYL-2-OXOGLUTARATE ALDOLASE 3-RELATED"/>
    <property type="match status" value="1"/>
</dbReference>
<sequence length="221" mass="23622">MNTARPYDTAALDKLAEDLRSALVSDILDGLGYRNQSLEPGLRPTVEDQVLVGYAYPTVVEIVDAPPEVPYIGLLDALDNIGTDEVWVASTSSDAAIWGELTSTAIRFRGARGTIADGYIRDTPMVREMGFPVFSRGTSPRDANGRIEQRRVSEPIDVAGVSVAPGDLIVGDDDGVVVVPAALIEQVVDAALAKSADESLFRVAVREGMKPSDAFEKFGVL</sequence>
<keyword evidence="13" id="KW-0479">Metal-binding</keyword>
<evidence type="ECO:0000256" key="1">
    <source>
        <dbReference type="ARBA" id="ARBA00001342"/>
    </source>
</evidence>
<evidence type="ECO:0000256" key="4">
    <source>
        <dbReference type="ARBA" id="ARBA00011233"/>
    </source>
</evidence>
<dbReference type="InterPro" id="IPR005493">
    <property type="entry name" value="RraA/RraA-like"/>
</dbReference>
<dbReference type="PANTHER" id="PTHR33254:SF4">
    <property type="entry name" value="4-HYDROXY-4-METHYL-2-OXOGLUTARATE ALDOLASE 3-RELATED"/>
    <property type="match status" value="1"/>
</dbReference>
<evidence type="ECO:0000256" key="13">
    <source>
        <dbReference type="PIRSR" id="PIRSR605493-1"/>
    </source>
</evidence>
<comment type="catalytic activity">
    <reaction evidence="12">
        <text>oxaloacetate + H(+) = pyruvate + CO2</text>
        <dbReference type="Rhea" id="RHEA:15641"/>
        <dbReference type="ChEBI" id="CHEBI:15361"/>
        <dbReference type="ChEBI" id="CHEBI:15378"/>
        <dbReference type="ChEBI" id="CHEBI:16452"/>
        <dbReference type="ChEBI" id="CHEBI:16526"/>
        <dbReference type="EC" id="4.1.1.112"/>
    </reaction>
</comment>
<evidence type="ECO:0000256" key="5">
    <source>
        <dbReference type="ARBA" id="ARBA00012213"/>
    </source>
</evidence>
<dbReference type="EC" id="4.1.3.17" evidence="5"/>
<accession>A0A5B1LQ30</accession>
<evidence type="ECO:0000256" key="10">
    <source>
        <dbReference type="ARBA" id="ARBA00030169"/>
    </source>
</evidence>
<reference evidence="14 15" key="2">
    <citation type="submission" date="2019-09" db="EMBL/GenBank/DDBJ databases">
        <authorList>
            <person name="Jin C."/>
        </authorList>
    </citation>
    <scope>NUCLEOTIDE SEQUENCE [LARGE SCALE GENOMIC DNA]</scope>
    <source>
        <strain evidence="14 15">BN130099</strain>
    </source>
</reference>
<evidence type="ECO:0000256" key="8">
    <source>
        <dbReference type="ARBA" id="ARBA00025046"/>
    </source>
</evidence>
<dbReference type="EMBL" id="VUJV01000001">
    <property type="protein sequence ID" value="KAA1421799.1"/>
    <property type="molecule type" value="Genomic_DNA"/>
</dbReference>
<comment type="function">
    <text evidence="8">Catalyzes the aldol cleavage of 4-hydroxy-4-methyl-2-oxoglutarate (HMG) into 2 molecules of pyruvate. Also contains a secondary oxaloacetate (OAA) decarboxylase activity due to the common pyruvate enolate transition state formed following C-C bond cleavage in the retro-aldol and decarboxylation reactions.</text>
</comment>
<comment type="similarity">
    <text evidence="3">Belongs to the class II aldolase/RraA-like family.</text>
</comment>
<evidence type="ECO:0000256" key="7">
    <source>
        <dbReference type="ARBA" id="ARBA00016549"/>
    </source>
</evidence>
<evidence type="ECO:0000256" key="6">
    <source>
        <dbReference type="ARBA" id="ARBA00012947"/>
    </source>
</evidence>
<dbReference type="Pfam" id="PF03737">
    <property type="entry name" value="RraA-like"/>
    <property type="match status" value="1"/>
</dbReference>
<evidence type="ECO:0000313" key="15">
    <source>
        <dbReference type="Proteomes" id="UP000325003"/>
    </source>
</evidence>
<comment type="cofactor">
    <cofactor evidence="2">
        <name>a divalent metal cation</name>
        <dbReference type="ChEBI" id="CHEBI:60240"/>
    </cofactor>
</comment>
<organism evidence="14 15">
    <name type="scientific">Nocardioides humilatus</name>
    <dbReference type="NCBI Taxonomy" id="2607660"/>
    <lineage>
        <taxon>Bacteria</taxon>
        <taxon>Bacillati</taxon>
        <taxon>Actinomycetota</taxon>
        <taxon>Actinomycetes</taxon>
        <taxon>Propionibacteriales</taxon>
        <taxon>Nocardioidaceae</taxon>
        <taxon>Nocardioides</taxon>
    </lineage>
</organism>
<dbReference type="InterPro" id="IPR036704">
    <property type="entry name" value="RraA/RraA-like_sf"/>
</dbReference>
<dbReference type="GO" id="GO:0047443">
    <property type="term" value="F:4-hydroxy-4-methyl-2-oxoglutarate aldolase activity"/>
    <property type="evidence" value="ECO:0007669"/>
    <property type="project" value="UniProtKB-EC"/>
</dbReference>
<keyword evidence="15" id="KW-1185">Reference proteome</keyword>
<evidence type="ECO:0000313" key="14">
    <source>
        <dbReference type="EMBL" id="KAA1421799.1"/>
    </source>
</evidence>
<gene>
    <name evidence="14" type="ORF">F0U44_05895</name>
</gene>
<dbReference type="Gene3D" id="3.50.30.40">
    <property type="entry name" value="Ribonuclease E inhibitor RraA/RraA-like"/>
    <property type="match status" value="1"/>
</dbReference>
<feature type="binding site" evidence="13">
    <location>
        <position position="121"/>
    </location>
    <ligand>
        <name>substrate</name>
    </ligand>
</feature>
<dbReference type="RefSeq" id="WP_149727260.1">
    <property type="nucleotide sequence ID" value="NZ_VUJV01000001.1"/>
</dbReference>
<feature type="binding site" evidence="13">
    <location>
        <position position="122"/>
    </location>
    <ligand>
        <name>Mg(2+)</name>
        <dbReference type="ChEBI" id="CHEBI:18420"/>
    </ligand>
</feature>
<comment type="subunit">
    <text evidence="4">Homotrimer.</text>
</comment>
<comment type="cofactor">
    <cofactor evidence="13">
        <name>Mg(2+)</name>
        <dbReference type="ChEBI" id="CHEBI:18420"/>
    </cofactor>
</comment>
<proteinExistence type="inferred from homology"/>
<dbReference type="GO" id="GO:0046872">
    <property type="term" value="F:metal ion binding"/>
    <property type="evidence" value="ECO:0007669"/>
    <property type="project" value="UniProtKB-KW"/>
</dbReference>
<dbReference type="EC" id="4.1.1.112" evidence="6"/>
<keyword evidence="13" id="KW-0460">Magnesium</keyword>
<name>A0A5B1LQ30_9ACTN</name>
<reference evidence="14 15" key="1">
    <citation type="submission" date="2019-09" db="EMBL/GenBank/DDBJ databases">
        <title>Nocardioides panacisoli sp. nov., isolated from the soil of a ginseng field.</title>
        <authorList>
            <person name="Cho C."/>
        </authorList>
    </citation>
    <scope>NUCLEOTIDE SEQUENCE [LARGE SCALE GENOMIC DNA]</scope>
    <source>
        <strain evidence="14 15">BN130099</strain>
    </source>
</reference>
<comment type="catalytic activity">
    <reaction evidence="1">
        <text>4-hydroxy-4-methyl-2-oxoglutarate = 2 pyruvate</text>
        <dbReference type="Rhea" id="RHEA:22748"/>
        <dbReference type="ChEBI" id="CHEBI:15361"/>
        <dbReference type="ChEBI" id="CHEBI:58276"/>
        <dbReference type="EC" id="4.1.3.17"/>
    </reaction>
</comment>
<comment type="caution">
    <text evidence="14">The sequence shown here is derived from an EMBL/GenBank/DDBJ whole genome shotgun (WGS) entry which is preliminary data.</text>
</comment>
<evidence type="ECO:0000256" key="11">
    <source>
        <dbReference type="ARBA" id="ARBA00032305"/>
    </source>
</evidence>
<dbReference type="AlphaFoldDB" id="A0A5B1LQ30"/>
<dbReference type="CDD" id="cd16841">
    <property type="entry name" value="RraA_family"/>
    <property type="match status" value="1"/>
</dbReference>